<evidence type="ECO:0000259" key="11">
    <source>
        <dbReference type="PROSITE" id="PS50104"/>
    </source>
</evidence>
<evidence type="ECO:0000256" key="2">
    <source>
        <dbReference type="ARBA" id="ARBA00004496"/>
    </source>
</evidence>
<evidence type="ECO:0000256" key="8">
    <source>
        <dbReference type="ARBA" id="ARBA00023242"/>
    </source>
</evidence>
<dbReference type="SUPFAM" id="SSF52200">
    <property type="entry name" value="Toll/Interleukin receptor TIR domain"/>
    <property type="match status" value="1"/>
</dbReference>
<feature type="domain" description="TIR" evidence="11">
    <location>
        <begin position="21"/>
        <end position="184"/>
    </location>
</feature>
<dbReference type="Proteomes" id="UP001168098">
    <property type="component" value="Unassembled WGS sequence"/>
</dbReference>
<feature type="region of interest" description="Disordered" evidence="10">
    <location>
        <begin position="1352"/>
        <end position="1376"/>
    </location>
</feature>
<dbReference type="Pfam" id="PF23598">
    <property type="entry name" value="LRR_14"/>
    <property type="match status" value="2"/>
</dbReference>
<dbReference type="InterPro" id="IPR027417">
    <property type="entry name" value="P-loop_NTPase"/>
</dbReference>
<keyword evidence="13" id="KW-1185">Reference proteome</keyword>
<dbReference type="GO" id="GO:0005634">
    <property type="term" value="C:nucleus"/>
    <property type="evidence" value="ECO:0007669"/>
    <property type="project" value="UniProtKB-SubCell"/>
</dbReference>
<keyword evidence="3" id="KW-0963">Cytoplasm</keyword>
<name>A0AA38ZDG2_VITRO</name>
<dbReference type="PRINTS" id="PR00364">
    <property type="entry name" value="DISEASERSIST"/>
</dbReference>
<evidence type="ECO:0000256" key="9">
    <source>
        <dbReference type="ARBA" id="ARBA00061488"/>
    </source>
</evidence>
<comment type="subcellular location">
    <subcellularLocation>
        <location evidence="2">Cytoplasm</location>
    </subcellularLocation>
    <subcellularLocation>
        <location evidence="1">Nucleus</location>
    </subcellularLocation>
</comment>
<dbReference type="Gene3D" id="3.40.50.300">
    <property type="entry name" value="P-loop containing nucleotide triphosphate hydrolases"/>
    <property type="match status" value="1"/>
</dbReference>
<comment type="caution">
    <text evidence="12">The sequence shown here is derived from an EMBL/GenBank/DDBJ whole genome shotgun (WGS) entry which is preliminary data.</text>
</comment>
<dbReference type="Pfam" id="PF07725">
    <property type="entry name" value="LRR_3"/>
    <property type="match status" value="1"/>
</dbReference>
<dbReference type="GO" id="GO:0005737">
    <property type="term" value="C:cytoplasm"/>
    <property type="evidence" value="ECO:0007669"/>
    <property type="project" value="UniProtKB-SubCell"/>
</dbReference>
<evidence type="ECO:0000256" key="10">
    <source>
        <dbReference type="SAM" id="MobiDB-lite"/>
    </source>
</evidence>
<dbReference type="Gene3D" id="3.80.10.10">
    <property type="entry name" value="Ribonuclease Inhibitor"/>
    <property type="match status" value="4"/>
</dbReference>
<protein>
    <recommendedName>
        <fullName evidence="11">TIR domain-containing protein</fullName>
    </recommendedName>
</protein>
<dbReference type="FunFam" id="3.40.50.10140:FF:000007">
    <property type="entry name" value="Disease resistance protein (TIR-NBS-LRR class)"/>
    <property type="match status" value="1"/>
</dbReference>
<dbReference type="EMBL" id="JARBHA010000012">
    <property type="protein sequence ID" value="KAJ9686991.1"/>
    <property type="molecule type" value="Genomic_DNA"/>
</dbReference>
<dbReference type="SMART" id="SM00369">
    <property type="entry name" value="LRR_TYP"/>
    <property type="match status" value="7"/>
</dbReference>
<dbReference type="InterPro" id="IPR032675">
    <property type="entry name" value="LRR_dom_sf"/>
</dbReference>
<dbReference type="GO" id="GO:0043531">
    <property type="term" value="F:ADP binding"/>
    <property type="evidence" value="ECO:0007669"/>
    <property type="project" value="InterPro"/>
</dbReference>
<dbReference type="Pfam" id="PF00931">
    <property type="entry name" value="NB-ARC"/>
    <property type="match status" value="1"/>
</dbReference>
<keyword evidence="6" id="KW-0611">Plant defense</keyword>
<dbReference type="InterPro" id="IPR044974">
    <property type="entry name" value="Disease_R_plants"/>
</dbReference>
<dbReference type="InterPro" id="IPR035897">
    <property type="entry name" value="Toll_tir_struct_dom_sf"/>
</dbReference>
<dbReference type="PANTHER" id="PTHR11017:SF570">
    <property type="entry name" value="DISEASE RESISTANCE PROTEIN (TIR-NBS CLASS)-RELATED"/>
    <property type="match status" value="1"/>
</dbReference>
<evidence type="ECO:0000256" key="6">
    <source>
        <dbReference type="ARBA" id="ARBA00022821"/>
    </source>
</evidence>
<keyword evidence="7" id="KW-0520">NAD</keyword>
<dbReference type="GO" id="GO:0043068">
    <property type="term" value="P:positive regulation of programmed cell death"/>
    <property type="evidence" value="ECO:0007669"/>
    <property type="project" value="UniProtKB-ARBA"/>
</dbReference>
<reference evidence="12 13" key="1">
    <citation type="journal article" date="2023" name="BMC Biotechnol.">
        <title>Vitis rotundifolia cv Carlos genome sequencing.</title>
        <authorList>
            <person name="Huff M."/>
            <person name="Hulse-Kemp A."/>
            <person name="Scheffler B."/>
            <person name="Youngblood R."/>
            <person name="Simpson S."/>
            <person name="Babiker E."/>
            <person name="Staton M."/>
        </authorList>
    </citation>
    <scope>NUCLEOTIDE SEQUENCE [LARGE SCALE GENOMIC DNA]</scope>
    <source>
        <tissue evidence="12">Leaf</tissue>
    </source>
</reference>
<dbReference type="PANTHER" id="PTHR11017">
    <property type="entry name" value="LEUCINE-RICH REPEAT-CONTAINING PROTEIN"/>
    <property type="match status" value="1"/>
</dbReference>
<dbReference type="InterPro" id="IPR011713">
    <property type="entry name" value="Leu-rich_rpt_3"/>
</dbReference>
<evidence type="ECO:0000256" key="5">
    <source>
        <dbReference type="ARBA" id="ARBA00022737"/>
    </source>
</evidence>
<evidence type="ECO:0000256" key="4">
    <source>
        <dbReference type="ARBA" id="ARBA00022614"/>
    </source>
</evidence>
<keyword evidence="5" id="KW-0677">Repeat</keyword>
<dbReference type="Pfam" id="PF23282">
    <property type="entry name" value="WHD_ROQ1"/>
    <property type="match status" value="1"/>
</dbReference>
<dbReference type="PROSITE" id="PS50104">
    <property type="entry name" value="TIR"/>
    <property type="match status" value="1"/>
</dbReference>
<keyword evidence="8" id="KW-0539">Nucleus</keyword>
<keyword evidence="4" id="KW-0433">Leucine-rich repeat</keyword>
<dbReference type="SUPFAM" id="SSF52058">
    <property type="entry name" value="L domain-like"/>
    <property type="match status" value="2"/>
</dbReference>
<feature type="compositionally biased region" description="Polar residues" evidence="10">
    <location>
        <begin position="1352"/>
        <end position="1370"/>
    </location>
</feature>
<dbReference type="InterPro" id="IPR055414">
    <property type="entry name" value="LRR_R13L4/SHOC2-like"/>
</dbReference>
<dbReference type="GO" id="GO:0050832">
    <property type="term" value="P:defense response to fungus"/>
    <property type="evidence" value="ECO:0007669"/>
    <property type="project" value="UniProtKB-ARBA"/>
</dbReference>
<comment type="similarity">
    <text evidence="9">Belongs to the disease resistance TIR-NB-LRR family.</text>
</comment>
<dbReference type="SMART" id="SM00255">
    <property type="entry name" value="TIR"/>
    <property type="match status" value="1"/>
</dbReference>
<dbReference type="SUPFAM" id="SSF46785">
    <property type="entry name" value="Winged helix' DNA-binding domain"/>
    <property type="match status" value="1"/>
</dbReference>
<dbReference type="GO" id="GO:0007165">
    <property type="term" value="P:signal transduction"/>
    <property type="evidence" value="ECO:0007669"/>
    <property type="project" value="InterPro"/>
</dbReference>
<evidence type="ECO:0000256" key="3">
    <source>
        <dbReference type="ARBA" id="ARBA00022490"/>
    </source>
</evidence>
<dbReference type="Pfam" id="PF01582">
    <property type="entry name" value="TIR"/>
    <property type="match status" value="1"/>
</dbReference>
<evidence type="ECO:0000256" key="7">
    <source>
        <dbReference type="ARBA" id="ARBA00023027"/>
    </source>
</evidence>
<dbReference type="Gene3D" id="3.40.50.10140">
    <property type="entry name" value="Toll/interleukin-1 receptor homology (TIR) domain"/>
    <property type="match status" value="1"/>
</dbReference>
<organism evidence="12 13">
    <name type="scientific">Vitis rotundifolia</name>
    <name type="common">Muscadine grape</name>
    <dbReference type="NCBI Taxonomy" id="103349"/>
    <lineage>
        <taxon>Eukaryota</taxon>
        <taxon>Viridiplantae</taxon>
        <taxon>Streptophyta</taxon>
        <taxon>Embryophyta</taxon>
        <taxon>Tracheophyta</taxon>
        <taxon>Spermatophyta</taxon>
        <taxon>Magnoliopsida</taxon>
        <taxon>eudicotyledons</taxon>
        <taxon>Gunneridae</taxon>
        <taxon>Pentapetalae</taxon>
        <taxon>rosids</taxon>
        <taxon>Vitales</taxon>
        <taxon>Vitaceae</taxon>
        <taxon>Viteae</taxon>
        <taxon>Vitis</taxon>
    </lineage>
</organism>
<proteinExistence type="inferred from homology"/>
<dbReference type="InterPro" id="IPR003591">
    <property type="entry name" value="Leu-rich_rpt_typical-subtyp"/>
</dbReference>
<dbReference type="InterPro" id="IPR036390">
    <property type="entry name" value="WH_DNA-bd_sf"/>
</dbReference>
<dbReference type="SUPFAM" id="SSF52540">
    <property type="entry name" value="P-loop containing nucleoside triphosphate hydrolases"/>
    <property type="match status" value="1"/>
</dbReference>
<dbReference type="Gene3D" id="1.10.8.430">
    <property type="entry name" value="Helical domain of apoptotic protease-activating factors"/>
    <property type="match status" value="1"/>
</dbReference>
<gene>
    <name evidence="12" type="ORF">PVL29_015730</name>
</gene>
<evidence type="ECO:0000256" key="1">
    <source>
        <dbReference type="ARBA" id="ARBA00004123"/>
    </source>
</evidence>
<dbReference type="InterPro" id="IPR042197">
    <property type="entry name" value="Apaf_helical"/>
</dbReference>
<dbReference type="InterPro" id="IPR002182">
    <property type="entry name" value="NB-ARC"/>
</dbReference>
<sequence length="1472" mass="168474">MASTSSFRASSSSTPSIPQTSTYDVFLSFRGSDTRYNFTDHLYKALGRRGIRTFRDEKLRRGEAIAPELLKAIEESRSSVIVFSENYAHSRWCLDELVKIMECKKDLGHTVIPIFYHVDPSHVRKQEGSFGEAFAGYEENNKDKIPRWRATLTEAANLSGWHLQDGRYESDNIKEITDDIFRQLNCKRLDVGDNLVGIDSRLKEMDLLLDMESNAIRIVGIYGIGGIGKTTIARVIYNNLSSEFECMSFLENIRGVSNTRGLPHLQNQLLGDILGGEGIQNINCVSHGASMIKSILSSKRVFIVLDDVDKLVQLEYLLRNHGWLGKGSRVVITTRNKHLLNVQGVDDLYEVEQLNFNEAYELFSLYAFKQNHPKSGFVNLSYSAVRYCQHLPLALKVLGSLLFSKNIPQWESELHKLERVPEAEIHNVLKRSYDGLDRIEKNIFLDIACFFKDEDRDFVLRILDGCNFHAETGIENLIDKCLITLSYNRIRLHDLIQQMGWEIVRESFPNEPDKWSRLWDPHDIERALTTYEGIKGVETINLDLSKLKRVRFNSNVFSKMTRLRLLKVHSNVNLDHDFFYDSEELEEGYSEMYKLEEMLFNRYFITVGLDKVHSDHNYEDIEEAEEEDIMASEDYRDYEVAIPCMAGYDFVMETTSKMRLGPDFEIPSYELRYLCWDGYPLDSLPSNFDGENLVELHLKCSNIKQLWQGNKYLENLKVIDLSYSTKLIQMPEFSSLSNLERLILKGCVRLIDIHPSIGGLKKLTTLNLKWCLKIKGLPSSISKLESLQFLDLSKCSSFCKFSEIQGNMRCLQEPYLKETATKDLPTSIGNSRSFWDLYPCGRSNLEKFLVIQQNMRSLRLLYLCKTAIRELPSSIDLESVEILDLSNCFKFEKFSENGANMKSLRHLVLTNTAIKELPTGIANWESLPTLDLSKCSKFEKFPEIQGNMTSLKKLLLNNTAIKGLPNSIGYLKSLEILNVSYCSKFENFPEKGGNMKSLKELSLKHTAIKDLPDSIGDLESLWFLDLSNCSKFEKFPEKGGNMKSLKVLCLNNTAIKDLPDSIGDLESLEFLDLSDCSKFEKFPEKGGNMKSLKKLSLKNTAIKDLPYSIGDLESLWFLDLSDCSKFEKFPEKGGNMKSLMDLRLKNTAIKDLPDNISRLKFPETLNLGGCSDLWEGLISNQLCNLQKLNISQCTMAGQILELKCWKLSAVIPESSGIPEWITTELPTNWYEDPDLLGFVVSCLYQPIPTSHDPRMSYHYSFVLMCELNLHGNGFGFKDEGGFVCRCECHGNFNDMIDQVWVWWYPKIAIPNEHHHKSTHIKASFMYDVKNIKKCGINLIFAGDQQNHMPMLENPQNSGDNGSALQDTNGNVHGANQDDEHYHIPTLDLLGNFGDNGSVVLEDTKGNRKRRCDDSLPDVVEESHYKRLGASNQVHYQPFFMYSNFSPFEIIFKVNKLFLYIFLNPFHLFSSII</sequence>
<dbReference type="InterPro" id="IPR058192">
    <property type="entry name" value="WHD_ROQ1-like"/>
</dbReference>
<evidence type="ECO:0000313" key="13">
    <source>
        <dbReference type="Proteomes" id="UP001168098"/>
    </source>
</evidence>
<dbReference type="InterPro" id="IPR000157">
    <property type="entry name" value="TIR_dom"/>
</dbReference>
<accession>A0AA38ZDG2</accession>
<evidence type="ECO:0000313" key="12">
    <source>
        <dbReference type="EMBL" id="KAJ9686991.1"/>
    </source>
</evidence>